<accession>A0AAD7RLL1</accession>
<evidence type="ECO:0000313" key="1">
    <source>
        <dbReference type="EMBL" id="KAJ8386434.1"/>
    </source>
</evidence>
<dbReference type="AlphaFoldDB" id="A0AAD7RLL1"/>
<evidence type="ECO:0000313" key="2">
    <source>
        <dbReference type="Proteomes" id="UP001221898"/>
    </source>
</evidence>
<organism evidence="1 2">
    <name type="scientific">Aldrovandia affinis</name>
    <dbReference type="NCBI Taxonomy" id="143900"/>
    <lineage>
        <taxon>Eukaryota</taxon>
        <taxon>Metazoa</taxon>
        <taxon>Chordata</taxon>
        <taxon>Craniata</taxon>
        <taxon>Vertebrata</taxon>
        <taxon>Euteleostomi</taxon>
        <taxon>Actinopterygii</taxon>
        <taxon>Neopterygii</taxon>
        <taxon>Teleostei</taxon>
        <taxon>Notacanthiformes</taxon>
        <taxon>Halosauridae</taxon>
        <taxon>Aldrovandia</taxon>
    </lineage>
</organism>
<keyword evidence="2" id="KW-1185">Reference proteome</keyword>
<gene>
    <name evidence="1" type="ORF">AAFF_G00170310</name>
</gene>
<comment type="caution">
    <text evidence="1">The sequence shown here is derived from an EMBL/GenBank/DDBJ whole genome shotgun (WGS) entry which is preliminary data.</text>
</comment>
<evidence type="ECO:0008006" key="3">
    <source>
        <dbReference type="Google" id="ProtNLM"/>
    </source>
</evidence>
<reference evidence="1" key="1">
    <citation type="journal article" date="2023" name="Science">
        <title>Genome structures resolve the early diversification of teleost fishes.</title>
        <authorList>
            <person name="Parey E."/>
            <person name="Louis A."/>
            <person name="Montfort J."/>
            <person name="Bouchez O."/>
            <person name="Roques C."/>
            <person name="Iampietro C."/>
            <person name="Lluch J."/>
            <person name="Castinel A."/>
            <person name="Donnadieu C."/>
            <person name="Desvignes T."/>
            <person name="Floi Bucao C."/>
            <person name="Jouanno E."/>
            <person name="Wen M."/>
            <person name="Mejri S."/>
            <person name="Dirks R."/>
            <person name="Jansen H."/>
            <person name="Henkel C."/>
            <person name="Chen W.J."/>
            <person name="Zahm M."/>
            <person name="Cabau C."/>
            <person name="Klopp C."/>
            <person name="Thompson A.W."/>
            <person name="Robinson-Rechavi M."/>
            <person name="Braasch I."/>
            <person name="Lecointre G."/>
            <person name="Bobe J."/>
            <person name="Postlethwait J.H."/>
            <person name="Berthelot C."/>
            <person name="Roest Crollius H."/>
            <person name="Guiguen Y."/>
        </authorList>
    </citation>
    <scope>NUCLEOTIDE SEQUENCE</scope>
    <source>
        <strain evidence="1">NC1722</strain>
    </source>
</reference>
<dbReference type="PANTHER" id="PTHR37162:SF10">
    <property type="entry name" value="DUF4371 DOMAIN-CONTAINING PROTEIN"/>
    <property type="match status" value="1"/>
</dbReference>
<proteinExistence type="predicted"/>
<dbReference type="Proteomes" id="UP001221898">
    <property type="component" value="Unassembled WGS sequence"/>
</dbReference>
<name>A0AAD7RLL1_9TELE</name>
<sequence length="143" mass="16055">MPEDVTVDQVEDEFRMYQTTSFEDSILNKRTDEAWRDIGLLKRRGKEVFSNLSAVMLGILVVFHSNADCERVFSLVTKNKTQYRASLSTEMISALVTRKVSMAAKGTVCHMECFSDALLRKAKSATYEAKQSRASATASRGDE</sequence>
<protein>
    <recommendedName>
        <fullName evidence="3">HAT C-terminal dimerisation domain-containing protein</fullName>
    </recommendedName>
</protein>
<dbReference type="EMBL" id="JAINUG010000228">
    <property type="protein sequence ID" value="KAJ8386434.1"/>
    <property type="molecule type" value="Genomic_DNA"/>
</dbReference>
<dbReference type="PANTHER" id="PTHR37162">
    <property type="entry name" value="HAT FAMILY DIMERISATION DOMAINCONTAINING PROTEIN-RELATED"/>
    <property type="match status" value="1"/>
</dbReference>